<dbReference type="PANTHER" id="PTHR44688:SF16">
    <property type="entry name" value="DNA-BINDING TRANSCRIPTIONAL ACTIVATOR DEVR_DOSR"/>
    <property type="match status" value="1"/>
</dbReference>
<keyword evidence="6" id="KW-1185">Reference proteome</keyword>
<accession>A0A839XTY2</accession>
<dbReference type="GO" id="GO:0006355">
    <property type="term" value="P:regulation of DNA-templated transcription"/>
    <property type="evidence" value="ECO:0007669"/>
    <property type="project" value="InterPro"/>
</dbReference>
<keyword evidence="2 5" id="KW-0238">DNA-binding</keyword>
<evidence type="ECO:0000256" key="3">
    <source>
        <dbReference type="ARBA" id="ARBA00023163"/>
    </source>
</evidence>
<dbReference type="PROSITE" id="PS50043">
    <property type="entry name" value="HTH_LUXR_2"/>
    <property type="match status" value="1"/>
</dbReference>
<dbReference type="GO" id="GO:0003677">
    <property type="term" value="F:DNA binding"/>
    <property type="evidence" value="ECO:0007669"/>
    <property type="project" value="UniProtKB-KW"/>
</dbReference>
<dbReference type="Gene3D" id="3.30.450.40">
    <property type="match status" value="1"/>
</dbReference>
<organism evidence="5 6">
    <name type="scientific">Prauserella sediminis</name>
    <dbReference type="NCBI Taxonomy" id="577680"/>
    <lineage>
        <taxon>Bacteria</taxon>
        <taxon>Bacillati</taxon>
        <taxon>Actinomycetota</taxon>
        <taxon>Actinomycetes</taxon>
        <taxon>Pseudonocardiales</taxon>
        <taxon>Pseudonocardiaceae</taxon>
        <taxon>Prauserella</taxon>
        <taxon>Prauserella salsuginis group</taxon>
    </lineage>
</organism>
<keyword evidence="3" id="KW-0804">Transcription</keyword>
<dbReference type="Proteomes" id="UP000564573">
    <property type="component" value="Unassembled WGS sequence"/>
</dbReference>
<proteinExistence type="predicted"/>
<dbReference type="InterPro" id="IPR029016">
    <property type="entry name" value="GAF-like_dom_sf"/>
</dbReference>
<evidence type="ECO:0000313" key="5">
    <source>
        <dbReference type="EMBL" id="MBB3663466.1"/>
    </source>
</evidence>
<gene>
    <name evidence="5" type="ORF">FB384_002370</name>
</gene>
<comment type="caution">
    <text evidence="5">The sequence shown here is derived from an EMBL/GenBank/DDBJ whole genome shotgun (WGS) entry which is preliminary data.</text>
</comment>
<dbReference type="RefSeq" id="WP_323985204.1">
    <property type="nucleotide sequence ID" value="NZ_JACIBS010000001.1"/>
</dbReference>
<evidence type="ECO:0000256" key="1">
    <source>
        <dbReference type="ARBA" id="ARBA00023015"/>
    </source>
</evidence>
<dbReference type="SMART" id="SM00421">
    <property type="entry name" value="HTH_LUXR"/>
    <property type="match status" value="1"/>
</dbReference>
<protein>
    <submittedName>
        <fullName evidence="5">DNA-binding CsgD family transcriptional regulator</fullName>
    </submittedName>
</protein>
<dbReference type="InterPro" id="IPR000792">
    <property type="entry name" value="Tscrpt_reg_LuxR_C"/>
</dbReference>
<dbReference type="InterPro" id="IPR016032">
    <property type="entry name" value="Sig_transdc_resp-reg_C-effctor"/>
</dbReference>
<dbReference type="SUPFAM" id="SSF46894">
    <property type="entry name" value="C-terminal effector domain of the bipartite response regulators"/>
    <property type="match status" value="1"/>
</dbReference>
<dbReference type="InterPro" id="IPR036388">
    <property type="entry name" value="WH-like_DNA-bd_sf"/>
</dbReference>
<feature type="domain" description="HTH luxR-type" evidence="4">
    <location>
        <begin position="203"/>
        <end position="264"/>
    </location>
</feature>
<sequence length="267" mass="28192">MVASDDGFPVAFGGEVAGGHLRLTDFVGTLTTSMNNLDVRAGRGVGGRVVASGKPIGVVDYTSDRSITHDYDGPVQAEGLSAVLAVPVRVGGTCRAVLYGAIRQRVPVGDRAKDKLVGASRRLAGELAVRDEVDRRVAMAETITATRGVDVSDTASLEELRSVHSELCAIAGSTQDPGLQHRMYAVAKRLADLRSGTTQPPVNAALSRRETDVLAQIALGCTNADTAARLSLAPETVKAYLRSAMRKLGAHTRHEAVVRARSSWLLP</sequence>
<dbReference type="CDD" id="cd06170">
    <property type="entry name" value="LuxR_C_like"/>
    <property type="match status" value="1"/>
</dbReference>
<evidence type="ECO:0000256" key="2">
    <source>
        <dbReference type="ARBA" id="ARBA00023125"/>
    </source>
</evidence>
<evidence type="ECO:0000259" key="4">
    <source>
        <dbReference type="PROSITE" id="PS50043"/>
    </source>
</evidence>
<dbReference type="PRINTS" id="PR00038">
    <property type="entry name" value="HTHLUXR"/>
</dbReference>
<dbReference type="Pfam" id="PF00196">
    <property type="entry name" value="GerE"/>
    <property type="match status" value="1"/>
</dbReference>
<name>A0A839XTY2_9PSEU</name>
<dbReference type="PANTHER" id="PTHR44688">
    <property type="entry name" value="DNA-BINDING TRANSCRIPTIONAL ACTIVATOR DEVR_DOSR"/>
    <property type="match status" value="1"/>
</dbReference>
<reference evidence="5 6" key="1">
    <citation type="submission" date="2020-08" db="EMBL/GenBank/DDBJ databases">
        <title>Sequencing the genomes of 1000 actinobacteria strains.</title>
        <authorList>
            <person name="Klenk H.-P."/>
        </authorList>
    </citation>
    <scope>NUCLEOTIDE SEQUENCE [LARGE SCALE GENOMIC DNA]</scope>
    <source>
        <strain evidence="5 6">DSM 45267</strain>
    </source>
</reference>
<dbReference type="SUPFAM" id="SSF55781">
    <property type="entry name" value="GAF domain-like"/>
    <property type="match status" value="1"/>
</dbReference>
<keyword evidence="1" id="KW-0805">Transcription regulation</keyword>
<evidence type="ECO:0000313" key="6">
    <source>
        <dbReference type="Proteomes" id="UP000564573"/>
    </source>
</evidence>
<dbReference type="Gene3D" id="1.10.10.10">
    <property type="entry name" value="Winged helix-like DNA-binding domain superfamily/Winged helix DNA-binding domain"/>
    <property type="match status" value="1"/>
</dbReference>
<dbReference type="EMBL" id="JACIBS010000001">
    <property type="protein sequence ID" value="MBB3663466.1"/>
    <property type="molecule type" value="Genomic_DNA"/>
</dbReference>
<dbReference type="AlphaFoldDB" id="A0A839XTY2"/>